<feature type="compositionally biased region" description="Low complexity" evidence="1">
    <location>
        <begin position="50"/>
        <end position="61"/>
    </location>
</feature>
<dbReference type="Pfam" id="PF24818">
    <property type="entry name" value="PH_TRF2_HOY1"/>
    <property type="match status" value="1"/>
</dbReference>
<name>A0ABD1FT78_SALDI</name>
<evidence type="ECO:0000313" key="3">
    <source>
        <dbReference type="EMBL" id="KAL1535047.1"/>
    </source>
</evidence>
<dbReference type="AlphaFoldDB" id="A0ABD1FT78"/>
<dbReference type="PANTHER" id="PTHR33494">
    <property type="entry name" value="OS02G0793800 PROTEIN"/>
    <property type="match status" value="1"/>
</dbReference>
<feature type="compositionally biased region" description="Polar residues" evidence="1">
    <location>
        <begin position="23"/>
        <end position="44"/>
    </location>
</feature>
<keyword evidence="4" id="KW-1185">Reference proteome</keyword>
<dbReference type="InterPro" id="IPR057939">
    <property type="entry name" value="TRF2_HOY1_PH"/>
</dbReference>
<sequence length="398" mass="44981">MGDSDESVFWNDGQVYFPPHDFQTANHGISAEHSGSSKRISLSENHQEGSAESSSQSSPLGLTLSKTPSFLNLVQMNLSKGKKHSDSGNKDMPRRRMDDYVSPEKLKASNFPAMYIQIGTWEKMTRNEGDVTAKFYYAKRKMVWEVLDGALKSKVEMQWSDISAMRVFTPENLPGTLEIELNQPPMFYREINPQPRKHTLWQQSSDFTGGQAPSWRMHYLRFPPGVLDKHFEKLLQSDPRLCALTKRPFPSHDSPFFDPTMYVPFSLDYNSYQYPPLPSMDVGTTSWTSYQPNGGMVEFGGAAAPSNANYQQAMGLGLGLGLDAQPHYNINALDFDPNIGTQWMMPPQPQLYPDLNLNMMDDQTLLMEQQHFANNSLPPFPGDNPASAPANFYLPQWE</sequence>
<feature type="domain" description="TRF2/HOY1 PH-like" evidence="2">
    <location>
        <begin position="110"/>
        <end position="228"/>
    </location>
</feature>
<feature type="region of interest" description="Disordered" evidence="1">
    <location>
        <begin position="21"/>
        <end position="61"/>
    </location>
</feature>
<evidence type="ECO:0000256" key="1">
    <source>
        <dbReference type="SAM" id="MobiDB-lite"/>
    </source>
</evidence>
<accession>A0ABD1FT78</accession>
<gene>
    <name evidence="3" type="ORF">AAHA92_31147</name>
</gene>
<dbReference type="PANTHER" id="PTHR33494:SF5">
    <property type="entry name" value="F10A16.6 PROTEIN"/>
    <property type="match status" value="1"/>
</dbReference>
<protein>
    <recommendedName>
        <fullName evidence="2">TRF2/HOY1 PH-like domain-containing protein</fullName>
    </recommendedName>
</protein>
<dbReference type="EMBL" id="JBEAFC010000012">
    <property type="protein sequence ID" value="KAL1535047.1"/>
    <property type="molecule type" value="Genomic_DNA"/>
</dbReference>
<evidence type="ECO:0000313" key="4">
    <source>
        <dbReference type="Proteomes" id="UP001567538"/>
    </source>
</evidence>
<reference evidence="3 4" key="1">
    <citation type="submission" date="2024-06" db="EMBL/GenBank/DDBJ databases">
        <title>A chromosome level genome sequence of Diviner's sage (Salvia divinorum).</title>
        <authorList>
            <person name="Ford S.A."/>
            <person name="Ro D.-K."/>
            <person name="Ness R.W."/>
            <person name="Phillips M.A."/>
        </authorList>
    </citation>
    <scope>NUCLEOTIDE SEQUENCE [LARGE SCALE GENOMIC DNA]</scope>
    <source>
        <strain evidence="3">SAF-2024a</strain>
        <tissue evidence="3">Leaf</tissue>
    </source>
</reference>
<comment type="caution">
    <text evidence="3">The sequence shown here is derived from an EMBL/GenBank/DDBJ whole genome shotgun (WGS) entry which is preliminary data.</text>
</comment>
<dbReference type="Proteomes" id="UP001567538">
    <property type="component" value="Unassembled WGS sequence"/>
</dbReference>
<proteinExistence type="predicted"/>
<organism evidence="3 4">
    <name type="scientific">Salvia divinorum</name>
    <name type="common">Maria pastora</name>
    <name type="synonym">Diviner's sage</name>
    <dbReference type="NCBI Taxonomy" id="28513"/>
    <lineage>
        <taxon>Eukaryota</taxon>
        <taxon>Viridiplantae</taxon>
        <taxon>Streptophyta</taxon>
        <taxon>Embryophyta</taxon>
        <taxon>Tracheophyta</taxon>
        <taxon>Spermatophyta</taxon>
        <taxon>Magnoliopsida</taxon>
        <taxon>eudicotyledons</taxon>
        <taxon>Gunneridae</taxon>
        <taxon>Pentapetalae</taxon>
        <taxon>asterids</taxon>
        <taxon>lamiids</taxon>
        <taxon>Lamiales</taxon>
        <taxon>Lamiaceae</taxon>
        <taxon>Nepetoideae</taxon>
        <taxon>Mentheae</taxon>
        <taxon>Salviinae</taxon>
        <taxon>Salvia</taxon>
        <taxon>Salvia subgen. Calosphace</taxon>
    </lineage>
</organism>
<evidence type="ECO:0000259" key="2">
    <source>
        <dbReference type="Pfam" id="PF24818"/>
    </source>
</evidence>